<dbReference type="Pfam" id="PF00106">
    <property type="entry name" value="adh_short"/>
    <property type="match status" value="1"/>
</dbReference>
<reference evidence="3" key="1">
    <citation type="journal article" date="2021" name="Genome Biol. Evol.">
        <title>A High-Quality Reference Genome for a Parasitic Bivalve with Doubly Uniparental Inheritance (Bivalvia: Unionida).</title>
        <authorList>
            <person name="Smith C.H."/>
        </authorList>
    </citation>
    <scope>NUCLEOTIDE SEQUENCE</scope>
    <source>
        <strain evidence="3">CHS0354</strain>
    </source>
</reference>
<reference evidence="3" key="2">
    <citation type="journal article" date="2021" name="Genome Biol. Evol.">
        <title>Developing a high-quality reference genome for a parasitic bivalve with doubly uniparental inheritance (Bivalvia: Unionida).</title>
        <authorList>
            <person name="Smith C.H."/>
        </authorList>
    </citation>
    <scope>NUCLEOTIDE SEQUENCE</scope>
    <source>
        <strain evidence="3">CHS0354</strain>
        <tissue evidence="3">Mantle</tissue>
    </source>
</reference>
<dbReference type="EMBL" id="JAEAOA010002048">
    <property type="protein sequence ID" value="KAK3586843.1"/>
    <property type="molecule type" value="Genomic_DNA"/>
</dbReference>
<evidence type="ECO:0000256" key="2">
    <source>
        <dbReference type="SAM" id="MobiDB-lite"/>
    </source>
</evidence>
<reference evidence="3" key="3">
    <citation type="submission" date="2023-05" db="EMBL/GenBank/DDBJ databases">
        <authorList>
            <person name="Smith C.H."/>
        </authorList>
    </citation>
    <scope>NUCLEOTIDE SEQUENCE</scope>
    <source>
        <strain evidence="3">CHS0354</strain>
        <tissue evidence="3">Mantle</tissue>
    </source>
</reference>
<name>A0AAE0VQH3_9BIVA</name>
<feature type="region of interest" description="Disordered" evidence="2">
    <location>
        <begin position="349"/>
        <end position="575"/>
    </location>
</feature>
<dbReference type="InterPro" id="IPR036291">
    <property type="entry name" value="NAD(P)-bd_dom_sf"/>
</dbReference>
<sequence>MSWVVKLLQKSVFPLSAIGTFLGGSILLKDYLTGGKYSGDVKAYGKTVIVTGANTGIGKEVAKELAKRGARVILACRDVEKCSQAMADIYMESANRNLVCKKCDLSSFASIRNFARSVSESERHIDILINNAGVMRCPKMYTENGLEMQMGVNHFGHFLLTMLLLDKMKASGNSRIINVTSIAHTKGEINFEDLNSAKHYDSVKAYEQSKLANVLFTKELARRLQGTHVTVNAVYPGLCRTEIGRHLSVSKSVSGSFFSPINWLFLKSPTEGAQTIVYCALDPSLEKVSGKYFVNQKETESAPQANDDKVAKRLWAISEHWTRSLRPPHGESSRLPGILRQPNSELYGLPDILRKPHGETSGLPGILRPPHGESSGLPDILRPPHSESSGLPGILRPPDSESSGLSGVLRPPHSILRPPDSPASGLSGILRPPDSESSGLPGILRPPHDESSGLTGILRPPDSESSGLPDILRPHHSESSGLPDILRSPHSESFGLPGILRPPDSESSGLPGILRPPDSESSRLSCILRPPDSESSGLPGMLRPPDSELSGLPGMPRLPDSESSGLPGMSRPPDRVIWTARHAETT</sequence>
<gene>
    <name evidence="3" type="ORF">CHS0354_034881</name>
</gene>
<keyword evidence="1" id="KW-0560">Oxidoreductase</keyword>
<dbReference type="AlphaFoldDB" id="A0AAE0VQH3"/>
<comment type="caution">
    <text evidence="3">The sequence shown here is derived from an EMBL/GenBank/DDBJ whole genome shotgun (WGS) entry which is preliminary data.</text>
</comment>
<dbReference type="PRINTS" id="PR00080">
    <property type="entry name" value="SDRFAMILY"/>
</dbReference>
<protein>
    <recommendedName>
        <fullName evidence="5">Retinol dehydrogenase 13</fullName>
    </recommendedName>
</protein>
<proteinExistence type="predicted"/>
<keyword evidence="4" id="KW-1185">Reference proteome</keyword>
<dbReference type="GO" id="GO:0016491">
    <property type="term" value="F:oxidoreductase activity"/>
    <property type="evidence" value="ECO:0007669"/>
    <property type="project" value="UniProtKB-KW"/>
</dbReference>
<dbReference type="SUPFAM" id="SSF51735">
    <property type="entry name" value="NAD(P)-binding Rossmann-fold domains"/>
    <property type="match status" value="1"/>
</dbReference>
<evidence type="ECO:0000313" key="4">
    <source>
        <dbReference type="Proteomes" id="UP001195483"/>
    </source>
</evidence>
<evidence type="ECO:0008006" key="5">
    <source>
        <dbReference type="Google" id="ProtNLM"/>
    </source>
</evidence>
<accession>A0AAE0VQH3</accession>
<dbReference type="Proteomes" id="UP001195483">
    <property type="component" value="Unassembled WGS sequence"/>
</dbReference>
<dbReference type="InterPro" id="IPR002347">
    <property type="entry name" value="SDR_fam"/>
</dbReference>
<evidence type="ECO:0000313" key="3">
    <source>
        <dbReference type="EMBL" id="KAK3586843.1"/>
    </source>
</evidence>
<dbReference type="Gene3D" id="3.40.50.720">
    <property type="entry name" value="NAD(P)-binding Rossmann-like Domain"/>
    <property type="match status" value="1"/>
</dbReference>
<dbReference type="PANTHER" id="PTHR43157:SF31">
    <property type="entry name" value="PHOSPHATIDYLINOSITOL-GLYCAN BIOSYNTHESIS CLASS F PROTEIN"/>
    <property type="match status" value="1"/>
</dbReference>
<evidence type="ECO:0000256" key="1">
    <source>
        <dbReference type="ARBA" id="ARBA00023002"/>
    </source>
</evidence>
<dbReference type="PANTHER" id="PTHR43157">
    <property type="entry name" value="PHOSPHATIDYLINOSITOL-GLYCAN BIOSYNTHESIS CLASS F PROTEIN-RELATED"/>
    <property type="match status" value="1"/>
</dbReference>
<dbReference type="PRINTS" id="PR00081">
    <property type="entry name" value="GDHRDH"/>
</dbReference>
<organism evidence="3 4">
    <name type="scientific">Potamilus streckersoni</name>
    <dbReference type="NCBI Taxonomy" id="2493646"/>
    <lineage>
        <taxon>Eukaryota</taxon>
        <taxon>Metazoa</taxon>
        <taxon>Spiralia</taxon>
        <taxon>Lophotrochozoa</taxon>
        <taxon>Mollusca</taxon>
        <taxon>Bivalvia</taxon>
        <taxon>Autobranchia</taxon>
        <taxon>Heteroconchia</taxon>
        <taxon>Palaeoheterodonta</taxon>
        <taxon>Unionida</taxon>
        <taxon>Unionoidea</taxon>
        <taxon>Unionidae</taxon>
        <taxon>Ambleminae</taxon>
        <taxon>Lampsilini</taxon>
        <taxon>Potamilus</taxon>
    </lineage>
</organism>